<dbReference type="GO" id="GO:0004526">
    <property type="term" value="F:ribonuclease P activity"/>
    <property type="evidence" value="ECO:0007669"/>
    <property type="project" value="TreeGrafter"/>
</dbReference>
<dbReference type="GO" id="GO:0000447">
    <property type="term" value="P:endonucleolytic cleavage in ITS1 to separate SSU-rRNA from 5.8S rRNA and LSU-rRNA from tricistronic rRNA transcript (SSU-rRNA, 5.8S rRNA, LSU-rRNA)"/>
    <property type="evidence" value="ECO:0007669"/>
    <property type="project" value="TreeGrafter"/>
</dbReference>
<comment type="caution">
    <text evidence="1">The sequence shown here is derived from an EMBL/GenBank/DDBJ whole genome shotgun (WGS) entry which is preliminary data.</text>
</comment>
<gene>
    <name evidence="1" type="ORF">GP486_002083</name>
</gene>
<organism evidence="1 2">
    <name type="scientific">Trichoglossum hirsutum</name>
    <dbReference type="NCBI Taxonomy" id="265104"/>
    <lineage>
        <taxon>Eukaryota</taxon>
        <taxon>Fungi</taxon>
        <taxon>Dikarya</taxon>
        <taxon>Ascomycota</taxon>
        <taxon>Pezizomycotina</taxon>
        <taxon>Geoglossomycetes</taxon>
        <taxon>Geoglossales</taxon>
        <taxon>Geoglossaceae</taxon>
        <taxon>Trichoglossum</taxon>
    </lineage>
</organism>
<dbReference type="GO" id="GO:0000171">
    <property type="term" value="F:ribonuclease MRP activity"/>
    <property type="evidence" value="ECO:0007669"/>
    <property type="project" value="TreeGrafter"/>
</dbReference>
<accession>A0A9P8RSF0</accession>
<dbReference type="AlphaFoldDB" id="A0A9P8RSF0"/>
<reference evidence="1" key="1">
    <citation type="submission" date="2021-03" db="EMBL/GenBank/DDBJ databases">
        <title>Comparative genomics and phylogenomic investigation of the class Geoglossomycetes provide insights into ecological specialization and systematics.</title>
        <authorList>
            <person name="Melie T."/>
            <person name="Pirro S."/>
            <person name="Miller A.N."/>
            <person name="Quandt A."/>
        </authorList>
    </citation>
    <scope>NUCLEOTIDE SEQUENCE</scope>
    <source>
        <strain evidence="1">CAQ_001_2017</strain>
    </source>
</reference>
<evidence type="ECO:0000313" key="1">
    <source>
        <dbReference type="EMBL" id="KAH0563348.1"/>
    </source>
</evidence>
<dbReference type="InterPro" id="IPR013893">
    <property type="entry name" value="RNase_P_Rpp40"/>
</dbReference>
<dbReference type="PANTHER" id="PTHR15396">
    <property type="entry name" value="RIBONUCLEASE P PROTEIN SUBUNIT P40"/>
    <property type="match status" value="1"/>
</dbReference>
<name>A0A9P8RSF0_9PEZI</name>
<evidence type="ECO:0000313" key="2">
    <source>
        <dbReference type="Proteomes" id="UP000750711"/>
    </source>
</evidence>
<dbReference type="Proteomes" id="UP000750711">
    <property type="component" value="Unassembled WGS sequence"/>
</dbReference>
<dbReference type="GO" id="GO:0000172">
    <property type="term" value="C:ribonuclease MRP complex"/>
    <property type="evidence" value="ECO:0007669"/>
    <property type="project" value="TreeGrafter"/>
</dbReference>
<dbReference type="GO" id="GO:0001682">
    <property type="term" value="P:tRNA 5'-leader removal"/>
    <property type="evidence" value="ECO:0007669"/>
    <property type="project" value="InterPro"/>
</dbReference>
<protein>
    <submittedName>
        <fullName evidence="1">Uncharacterized protein</fullName>
    </submittedName>
</protein>
<dbReference type="GO" id="GO:0030681">
    <property type="term" value="C:multimeric ribonuclease P complex"/>
    <property type="evidence" value="ECO:0007669"/>
    <property type="project" value="TreeGrafter"/>
</dbReference>
<dbReference type="Pfam" id="PF08584">
    <property type="entry name" value="Ribonuc_P_40"/>
    <property type="match status" value="2"/>
</dbReference>
<proteinExistence type="predicted"/>
<sequence length="357" mass="40817">MFEFGDKKIPESKCYVTHGTLGRSWIELNQIPTRRKPFSTIDSHPFNHTVELALPEELYEIMHQDLEREIPTVKYSRVILALSQLLEGDFFNQYIKIGNILMLSEGRLGVDNVYSLSDEGEPRLDGVKVVEINLRLPSMLHGKKGFERIVWSFKNVLKDPLSWLFCDLTPKDGDGPIKEHHPVTLACEAQICRLNNLNVPVLNPPEKTLASFLDDFNDYAVNLQEWLALISIESPRIRVDDKIDPFLSRYEVELDTTTPEANMVRMRWRGMLPARWIAQLFAVCITRSIKNTDPTAWFALTVHGFRDSPVSWKSSQHGDSLHGENGYTVMKLPPRGDSDSPVEYVLWEIVGGLDEHS</sequence>
<keyword evidence="2" id="KW-1185">Reference proteome</keyword>
<dbReference type="EMBL" id="JAGHQM010000215">
    <property type="protein sequence ID" value="KAH0563348.1"/>
    <property type="molecule type" value="Genomic_DNA"/>
</dbReference>
<dbReference type="PANTHER" id="PTHR15396:SF1">
    <property type="entry name" value="RIBONUCLEASE P PROTEIN SUBUNIT P40"/>
    <property type="match status" value="1"/>
</dbReference>